<dbReference type="AlphaFoldDB" id="A0A1D3D8P2"/>
<feature type="region of interest" description="Disordered" evidence="1">
    <location>
        <begin position="1"/>
        <end position="103"/>
    </location>
</feature>
<dbReference type="VEuPathDB" id="ToxoDB:cyc_01415"/>
<reference evidence="2 3" key="1">
    <citation type="journal article" date="2016" name="BMC Genomics">
        <title>Comparative genomics reveals Cyclospora cayetanensis possesses coccidia-like metabolism and invasion components but unique surface antigens.</title>
        <authorList>
            <person name="Liu S."/>
            <person name="Wang L."/>
            <person name="Zheng H."/>
            <person name="Xu Z."/>
            <person name="Roellig D.M."/>
            <person name="Li N."/>
            <person name="Frace M.A."/>
            <person name="Tang K."/>
            <person name="Arrowood M.J."/>
            <person name="Moss D.M."/>
            <person name="Zhang L."/>
            <person name="Feng Y."/>
            <person name="Xiao L."/>
        </authorList>
    </citation>
    <scope>NUCLEOTIDE SEQUENCE [LARGE SCALE GENOMIC DNA]</scope>
    <source>
        <strain evidence="2 3">CHN_HEN01</strain>
    </source>
</reference>
<comment type="caution">
    <text evidence="2">The sequence shown here is derived from an EMBL/GenBank/DDBJ whole genome shotgun (WGS) entry which is preliminary data.</text>
</comment>
<dbReference type="EMBL" id="JROU02000266">
    <property type="protein sequence ID" value="OEH79812.1"/>
    <property type="molecule type" value="Genomic_DNA"/>
</dbReference>
<proteinExistence type="predicted"/>
<protein>
    <submittedName>
        <fullName evidence="2">Uncharacterized protein</fullName>
    </submittedName>
</protein>
<feature type="compositionally biased region" description="Polar residues" evidence="1">
    <location>
        <begin position="53"/>
        <end position="64"/>
    </location>
</feature>
<gene>
    <name evidence="2" type="ORF">cyc_01415</name>
</gene>
<dbReference type="InParanoid" id="A0A1D3D8P2"/>
<dbReference type="Proteomes" id="UP000095192">
    <property type="component" value="Unassembled WGS sequence"/>
</dbReference>
<feature type="compositionally biased region" description="Low complexity" evidence="1">
    <location>
        <begin position="65"/>
        <end position="79"/>
    </location>
</feature>
<feature type="compositionally biased region" description="Low complexity" evidence="1">
    <location>
        <begin position="14"/>
        <end position="26"/>
    </location>
</feature>
<evidence type="ECO:0000256" key="1">
    <source>
        <dbReference type="SAM" id="MobiDB-lite"/>
    </source>
</evidence>
<feature type="compositionally biased region" description="Polar residues" evidence="1">
    <location>
        <begin position="32"/>
        <end position="43"/>
    </location>
</feature>
<sequence length="918" mass="98563">MLGNGTSLGRQRSESSSAGNDSTSNSRPCISHTGTPPSMTRPSAGSIPKSGADISSTWKNSPTGSSGSRISHPRSSSSRNKNGADARRGSSNRSTACGDGGNDDTFVSEALLREIVFEDYSRASSWERLQHQLLSSVRSLKIAVARHRFLRQVDAANAEAAVPPVASAPHQPMRAGDALINKSGSWHTCAEILPRCACACSSLAQEQQQSSLSMQLFAPLVLQTLLINPQHQTHPLGTSQRLPGELLRLTYTCSAPLPEVRRCSCTVSRRSGDVQHALQDTDQFFEEHGFLSSSAISSLLRGGSGGHRELRCGRCAACILQWERLFPSRATFLQRDFGEETADISGAAPSTEAAGNAVRTERCEGSIAAKATDISPLLIREYASHCLSSSFAFGDWTEANPHQGHPTICALQRLAVTAQYTYFLPRQWQHTSWRKLQNCTSAAAVKAPHEAWWLQSAPGNAYGDSEGTSSRKSASLIDAWREIGVGAATPPEDTEGSTTPTADMLLQLLLQQPCLTAATVATCQAEATQGTTEEGQKWSAFAAARGISCCPDGPCALPDLCCTPLQQLFQQLNCAIQQRRLQSDAPQDTPACPCTVRSAEQLVLQGEYLLRQREATRSAAAAALAGATHPLGAVQRAAMAAAHLVTTEGPPDSQRTDPKRMHLEAEAAQQQPLFNYLVEGEMALHGLESLTAPDLLGHLLRILVASLSEQCRLACACVLAAAPFCDGGIRRCLYTPGVAAVCFERSGRGVHATNSTSTSCRGALFPCHIPALQAAVDDLQRHAIAHAATIPAAAFKDGSSWIPSVALLAACLRCLEGWQAGECPDAECDILVPILSCSEKRALQHVLHRCSGDLDCDSAMGTSDDPWDVRLPWPPFAEEYIFLSQPAETGAHEHRGRFYCRKQHGDRAFAVAIERSFR</sequence>
<name>A0A1D3D8P2_9EIME</name>
<organism evidence="2 3">
    <name type="scientific">Cyclospora cayetanensis</name>
    <dbReference type="NCBI Taxonomy" id="88456"/>
    <lineage>
        <taxon>Eukaryota</taxon>
        <taxon>Sar</taxon>
        <taxon>Alveolata</taxon>
        <taxon>Apicomplexa</taxon>
        <taxon>Conoidasida</taxon>
        <taxon>Coccidia</taxon>
        <taxon>Eucoccidiorida</taxon>
        <taxon>Eimeriorina</taxon>
        <taxon>Eimeriidae</taxon>
        <taxon>Cyclospora</taxon>
    </lineage>
</organism>
<evidence type="ECO:0000313" key="3">
    <source>
        <dbReference type="Proteomes" id="UP000095192"/>
    </source>
</evidence>
<evidence type="ECO:0000313" key="2">
    <source>
        <dbReference type="EMBL" id="OEH79812.1"/>
    </source>
</evidence>
<dbReference type="VEuPathDB" id="ToxoDB:LOC34618429"/>
<keyword evidence="3" id="KW-1185">Reference proteome</keyword>
<feature type="compositionally biased region" description="Polar residues" evidence="1">
    <location>
        <begin position="1"/>
        <end position="10"/>
    </location>
</feature>
<accession>A0A1D3D8P2</accession>